<organism evidence="1 2">
    <name type="scientific">Prauserella shujinwangii</name>
    <dbReference type="NCBI Taxonomy" id="1453103"/>
    <lineage>
        <taxon>Bacteria</taxon>
        <taxon>Bacillati</taxon>
        <taxon>Actinomycetota</taxon>
        <taxon>Actinomycetes</taxon>
        <taxon>Pseudonocardiales</taxon>
        <taxon>Pseudonocardiaceae</taxon>
        <taxon>Prauserella</taxon>
    </lineage>
</organism>
<evidence type="ECO:0000313" key="2">
    <source>
        <dbReference type="Proteomes" id="UP000238362"/>
    </source>
</evidence>
<reference evidence="1 2" key="1">
    <citation type="submission" date="2018-03" db="EMBL/GenBank/DDBJ databases">
        <title>Genomic Encyclopedia of Type Strains, Phase III (KMG-III): the genomes of soil and plant-associated and newly described type strains.</title>
        <authorList>
            <person name="Whitman W."/>
        </authorList>
    </citation>
    <scope>NUCLEOTIDE SEQUENCE [LARGE SCALE GENOMIC DNA]</scope>
    <source>
        <strain evidence="1 2">CGMCC 4.7125</strain>
    </source>
</reference>
<dbReference type="Proteomes" id="UP000238362">
    <property type="component" value="Unassembled WGS sequence"/>
</dbReference>
<dbReference type="RefSeq" id="WP_181193397.1">
    <property type="nucleotide sequence ID" value="NZ_PVNH01000009.1"/>
</dbReference>
<protein>
    <submittedName>
        <fullName evidence="1">Uncharacterized protein</fullName>
    </submittedName>
</protein>
<dbReference type="EMBL" id="PVNH01000009">
    <property type="protein sequence ID" value="PRX45387.1"/>
    <property type="molecule type" value="Genomic_DNA"/>
</dbReference>
<dbReference type="AlphaFoldDB" id="A0A2T0LPV9"/>
<comment type="caution">
    <text evidence="1">The sequence shown here is derived from an EMBL/GenBank/DDBJ whole genome shotgun (WGS) entry which is preliminary data.</text>
</comment>
<sequence>MATDHRALAEDYAGTASQTVEAVSQTEDNALQIALVEAVLAVYHQLRGMDSDGGDAG</sequence>
<accession>A0A2T0LPV9</accession>
<gene>
    <name evidence="1" type="ORF">B0I33_10950</name>
</gene>
<evidence type="ECO:0000313" key="1">
    <source>
        <dbReference type="EMBL" id="PRX45387.1"/>
    </source>
</evidence>
<name>A0A2T0LPV9_9PSEU</name>
<keyword evidence="2" id="KW-1185">Reference proteome</keyword>
<proteinExistence type="predicted"/>